<accession>A0A975K4E2</accession>
<gene>
    <name evidence="2" type="ORF">KFK14_16530</name>
</gene>
<dbReference type="GO" id="GO:0006950">
    <property type="term" value="P:response to stress"/>
    <property type="evidence" value="ECO:0007669"/>
    <property type="project" value="TreeGrafter"/>
</dbReference>
<proteinExistence type="predicted"/>
<dbReference type="GO" id="GO:0003700">
    <property type="term" value="F:DNA-binding transcription factor activity"/>
    <property type="evidence" value="ECO:0007669"/>
    <property type="project" value="InterPro"/>
</dbReference>
<dbReference type="PANTHER" id="PTHR33164:SF95">
    <property type="entry name" value="TRANSCRIPTIONAL REGULATOR"/>
    <property type="match status" value="1"/>
</dbReference>
<feature type="domain" description="HTH marR-type" evidence="1">
    <location>
        <begin position="12"/>
        <end position="147"/>
    </location>
</feature>
<dbReference type="Gene3D" id="1.10.10.10">
    <property type="entry name" value="Winged helix-like DNA-binding domain superfamily/Winged helix DNA-binding domain"/>
    <property type="match status" value="1"/>
</dbReference>
<sequence length="155" mass="17795">MKDHNLPAKLRHFDLMSAPGHLLRRNHQRSFDIFTRLVGDVLTRQQFALMLALGQRPGASQRDLVEATGIDKSTLKEMLGRMVARGWVERERDKADSRAWTMHLTAMGTELLLENLPKVQAAQREILAPLSEEDRATFMRCLRKLIDHDIAPDDR</sequence>
<dbReference type="SUPFAM" id="SSF46785">
    <property type="entry name" value="Winged helix' DNA-binding domain"/>
    <property type="match status" value="1"/>
</dbReference>
<dbReference type="AlphaFoldDB" id="A0A975K4E2"/>
<dbReference type="InterPro" id="IPR000835">
    <property type="entry name" value="HTH_MarR-typ"/>
</dbReference>
<dbReference type="KEGG" id="spph:KFK14_16530"/>
<dbReference type="SMART" id="SM00347">
    <property type="entry name" value="HTH_MARR"/>
    <property type="match status" value="1"/>
</dbReference>
<dbReference type="EMBL" id="CP073910">
    <property type="protein sequence ID" value="QUT04635.1"/>
    <property type="molecule type" value="Genomic_DNA"/>
</dbReference>
<dbReference type="PANTHER" id="PTHR33164">
    <property type="entry name" value="TRANSCRIPTIONAL REGULATOR, MARR FAMILY"/>
    <property type="match status" value="1"/>
</dbReference>
<dbReference type="InterPro" id="IPR036390">
    <property type="entry name" value="WH_DNA-bd_sf"/>
</dbReference>
<keyword evidence="3" id="KW-1185">Reference proteome</keyword>
<reference evidence="2" key="1">
    <citation type="submission" date="2021-04" db="EMBL/GenBank/DDBJ databases">
        <title>Isolation of p-tert-butylphenol degrading bacteria Sphingobium phenoxybenzoativorans Tas13 from active sludge.</title>
        <authorList>
            <person name="Li Y."/>
        </authorList>
    </citation>
    <scope>NUCLEOTIDE SEQUENCE</scope>
    <source>
        <strain evidence="2">Tas13</strain>
    </source>
</reference>
<protein>
    <submittedName>
        <fullName evidence="2">Winged helix-turn-helix transcriptional regulator</fullName>
    </submittedName>
</protein>
<evidence type="ECO:0000313" key="3">
    <source>
        <dbReference type="Proteomes" id="UP000681425"/>
    </source>
</evidence>
<dbReference type="Pfam" id="PF12802">
    <property type="entry name" value="MarR_2"/>
    <property type="match status" value="1"/>
</dbReference>
<evidence type="ECO:0000313" key="2">
    <source>
        <dbReference type="EMBL" id="QUT04635.1"/>
    </source>
</evidence>
<dbReference type="InterPro" id="IPR036388">
    <property type="entry name" value="WH-like_DNA-bd_sf"/>
</dbReference>
<dbReference type="InterPro" id="IPR039422">
    <property type="entry name" value="MarR/SlyA-like"/>
</dbReference>
<organism evidence="2 3">
    <name type="scientific">Sphingobium phenoxybenzoativorans</name>
    <dbReference type="NCBI Taxonomy" id="1592790"/>
    <lineage>
        <taxon>Bacteria</taxon>
        <taxon>Pseudomonadati</taxon>
        <taxon>Pseudomonadota</taxon>
        <taxon>Alphaproteobacteria</taxon>
        <taxon>Sphingomonadales</taxon>
        <taxon>Sphingomonadaceae</taxon>
        <taxon>Sphingobium</taxon>
    </lineage>
</organism>
<dbReference type="Proteomes" id="UP000681425">
    <property type="component" value="Chromosome"/>
</dbReference>
<dbReference type="RefSeq" id="WP_212608418.1">
    <property type="nucleotide sequence ID" value="NZ_CP073910.1"/>
</dbReference>
<dbReference type="PROSITE" id="PS50995">
    <property type="entry name" value="HTH_MARR_2"/>
    <property type="match status" value="1"/>
</dbReference>
<name>A0A975K4E2_9SPHN</name>
<evidence type="ECO:0000259" key="1">
    <source>
        <dbReference type="PROSITE" id="PS50995"/>
    </source>
</evidence>
<dbReference type="PRINTS" id="PR00598">
    <property type="entry name" value="HTHMARR"/>
</dbReference>